<reference evidence="1" key="1">
    <citation type="submission" date="2023-07" db="EMBL/GenBank/DDBJ databases">
        <title>Black Yeasts Isolated from many extreme environments.</title>
        <authorList>
            <person name="Coleine C."/>
            <person name="Stajich J.E."/>
            <person name="Selbmann L."/>
        </authorList>
    </citation>
    <scope>NUCLEOTIDE SEQUENCE</scope>
    <source>
        <strain evidence="1">CCFEE 5485</strain>
    </source>
</reference>
<protein>
    <submittedName>
        <fullName evidence="1">Uncharacterized protein</fullName>
    </submittedName>
</protein>
<name>A0AAE0WG31_9PEZI</name>
<dbReference type="EMBL" id="JAUTXT010000088">
    <property type="protein sequence ID" value="KAK3669369.1"/>
    <property type="molecule type" value="Genomic_DNA"/>
</dbReference>
<evidence type="ECO:0000313" key="2">
    <source>
        <dbReference type="Proteomes" id="UP001274830"/>
    </source>
</evidence>
<organism evidence="1 2">
    <name type="scientific">Recurvomyces mirabilis</name>
    <dbReference type="NCBI Taxonomy" id="574656"/>
    <lineage>
        <taxon>Eukaryota</taxon>
        <taxon>Fungi</taxon>
        <taxon>Dikarya</taxon>
        <taxon>Ascomycota</taxon>
        <taxon>Pezizomycotina</taxon>
        <taxon>Dothideomycetes</taxon>
        <taxon>Dothideomycetidae</taxon>
        <taxon>Mycosphaerellales</taxon>
        <taxon>Teratosphaeriaceae</taxon>
        <taxon>Recurvomyces</taxon>
    </lineage>
</organism>
<keyword evidence="2" id="KW-1185">Reference proteome</keyword>
<dbReference type="Proteomes" id="UP001274830">
    <property type="component" value="Unassembled WGS sequence"/>
</dbReference>
<comment type="caution">
    <text evidence="1">The sequence shown here is derived from an EMBL/GenBank/DDBJ whole genome shotgun (WGS) entry which is preliminary data.</text>
</comment>
<gene>
    <name evidence="1" type="ORF">LTR78_010752</name>
</gene>
<accession>A0AAE0WG31</accession>
<dbReference type="AlphaFoldDB" id="A0AAE0WG31"/>
<proteinExistence type="predicted"/>
<evidence type="ECO:0000313" key="1">
    <source>
        <dbReference type="EMBL" id="KAK3669369.1"/>
    </source>
</evidence>
<sequence length="445" mass="48980">MDIQKSPPDIPFPDTRVAEAAATLPMQVKESALHKTFSFEEHTCSLAVRVSPQLVYHRPTSSGFLKTNADIGFVRRERERSATLYTYKPLPAPPLVVEEVNFVCTISFCEGVTIDANTDLLASDHTLLERKTIISFATDTDYISAMGVIEPEAARILNPAPAKSKSPIEKPEHSAVDIRTLWRHECLFHAGGRGELGKGVSLDAENWGNAMIMLGNGRWEVKVVYFKKEVETKGRGAKGANFCFGANKSPTAYVELVHTLTPQRKHHIEEALNSHERLPPIAMMEEDPAPAYSIKAASTDDKSVSLGNHLVENMTRASSSENTTSHIIHFVHCKPGSRHGCPANGAWTGRQIHDVSDAVTISEDITFTALNTMLVQKVTCHFNIKADVKDMKGAITLTSGERLVQVRDQESFDAARKVFGMGEGQDVEITLTFAVAPARKRCEVM</sequence>